<evidence type="ECO:0000313" key="3">
    <source>
        <dbReference type="Proteomes" id="UP000266841"/>
    </source>
</evidence>
<gene>
    <name evidence="2" type="ORF">THAOC_20740</name>
</gene>
<organism evidence="2 3">
    <name type="scientific">Thalassiosira oceanica</name>
    <name type="common">Marine diatom</name>
    <dbReference type="NCBI Taxonomy" id="159749"/>
    <lineage>
        <taxon>Eukaryota</taxon>
        <taxon>Sar</taxon>
        <taxon>Stramenopiles</taxon>
        <taxon>Ochrophyta</taxon>
        <taxon>Bacillariophyta</taxon>
        <taxon>Coscinodiscophyceae</taxon>
        <taxon>Thalassiosirophycidae</taxon>
        <taxon>Thalassiosirales</taxon>
        <taxon>Thalassiosiraceae</taxon>
        <taxon>Thalassiosira</taxon>
    </lineage>
</organism>
<dbReference type="EMBL" id="AGNL01023677">
    <property type="protein sequence ID" value="EJK59082.1"/>
    <property type="molecule type" value="Genomic_DNA"/>
</dbReference>
<sequence length="125" mass="14372">MNKTRRVEAPFVPAGDDNGRRYEPPPRDRTYVSALPRPSCRAAGGLRQPPESRAFPASRSTIYLDNVCSPSEPTDLRERNLPNATSYDLLRKIRRPWLQPPESEDWGRPPHVGEDGFLPYRQFWP</sequence>
<name>K0SKV8_THAOC</name>
<feature type="region of interest" description="Disordered" evidence="1">
    <location>
        <begin position="1"/>
        <end position="33"/>
    </location>
</feature>
<dbReference type="Proteomes" id="UP000266841">
    <property type="component" value="Unassembled WGS sequence"/>
</dbReference>
<accession>K0SKV8</accession>
<proteinExistence type="predicted"/>
<feature type="compositionally biased region" description="Basic and acidic residues" evidence="1">
    <location>
        <begin position="17"/>
        <end position="30"/>
    </location>
</feature>
<protein>
    <submittedName>
        <fullName evidence="2">Uncharacterized protein</fullName>
    </submittedName>
</protein>
<dbReference type="AlphaFoldDB" id="K0SKV8"/>
<reference evidence="2 3" key="1">
    <citation type="journal article" date="2012" name="Genome Biol.">
        <title>Genome and low-iron response of an oceanic diatom adapted to chronic iron limitation.</title>
        <authorList>
            <person name="Lommer M."/>
            <person name="Specht M."/>
            <person name="Roy A.S."/>
            <person name="Kraemer L."/>
            <person name="Andreson R."/>
            <person name="Gutowska M.A."/>
            <person name="Wolf J."/>
            <person name="Bergner S.V."/>
            <person name="Schilhabel M.B."/>
            <person name="Klostermeier U.C."/>
            <person name="Beiko R.G."/>
            <person name="Rosenstiel P."/>
            <person name="Hippler M."/>
            <person name="Laroche J."/>
        </authorList>
    </citation>
    <scope>NUCLEOTIDE SEQUENCE [LARGE SCALE GENOMIC DNA]</scope>
    <source>
        <strain evidence="2 3">CCMP1005</strain>
    </source>
</reference>
<keyword evidence="3" id="KW-1185">Reference proteome</keyword>
<evidence type="ECO:0000256" key="1">
    <source>
        <dbReference type="SAM" id="MobiDB-lite"/>
    </source>
</evidence>
<comment type="caution">
    <text evidence="2">The sequence shown here is derived from an EMBL/GenBank/DDBJ whole genome shotgun (WGS) entry which is preliminary data.</text>
</comment>
<evidence type="ECO:0000313" key="2">
    <source>
        <dbReference type="EMBL" id="EJK59082.1"/>
    </source>
</evidence>